<dbReference type="SUPFAM" id="SSF55961">
    <property type="entry name" value="Bet v1-like"/>
    <property type="match status" value="1"/>
</dbReference>
<reference evidence="1" key="1">
    <citation type="submission" date="2019-11" db="EMBL/GenBank/DDBJ databases">
        <authorList>
            <person name="Liu Y."/>
            <person name="Hou J."/>
            <person name="Li T.-Q."/>
            <person name="Guan C.-H."/>
            <person name="Wu X."/>
            <person name="Wu H.-Z."/>
            <person name="Ling F."/>
            <person name="Zhang R."/>
            <person name="Shi X.-G."/>
            <person name="Ren J.-P."/>
            <person name="Chen E.-F."/>
            <person name="Sun J.-M."/>
        </authorList>
    </citation>
    <scope>NUCLEOTIDE SEQUENCE</scope>
    <source>
        <strain evidence="1">Adult_tree_wgs_1</strain>
        <tissue evidence="1">Leaves</tissue>
    </source>
</reference>
<gene>
    <name evidence="1" type="ORF">RHSIM_Rhsim04G0229200</name>
</gene>
<sequence>METIESISYDVKFEPYGYTGCVCKMTSEYKTKPDVEFKEEDIEHGKDRAIGIMTQMQIKVLQPKKEQRDLVFSVFLYWSWINDHQKHHHTSNGVYTVKSGYEMALMLKRRGGNRGPLSGESSSREADKKIWIKIMWRMSPIGSVPSFNGNESLLVWFNKLIERWNGEENKQFIILAMLSLRRIWKCHNERLFDGRSVEAQSAVLMTVKDASEFTLALDSRNGTSGCGGDFLGSQGCSFGSSEVGSLCGS</sequence>
<accession>A0A834H7D2</accession>
<proteinExistence type="predicted"/>
<dbReference type="OrthoDB" id="1733298at2759"/>
<comment type="caution">
    <text evidence="1">The sequence shown here is derived from an EMBL/GenBank/DDBJ whole genome shotgun (WGS) entry which is preliminary data.</text>
</comment>
<dbReference type="InterPro" id="IPR023393">
    <property type="entry name" value="START-like_dom_sf"/>
</dbReference>
<dbReference type="Gene3D" id="3.30.530.20">
    <property type="match status" value="1"/>
</dbReference>
<dbReference type="EMBL" id="WJXA01000004">
    <property type="protein sequence ID" value="KAF7146018.1"/>
    <property type="molecule type" value="Genomic_DNA"/>
</dbReference>
<dbReference type="Proteomes" id="UP000626092">
    <property type="component" value="Unassembled WGS sequence"/>
</dbReference>
<evidence type="ECO:0000313" key="2">
    <source>
        <dbReference type="Proteomes" id="UP000626092"/>
    </source>
</evidence>
<keyword evidence="2" id="KW-1185">Reference proteome</keyword>
<name>A0A834H7D2_RHOSS</name>
<dbReference type="AlphaFoldDB" id="A0A834H7D2"/>
<organism evidence="1 2">
    <name type="scientific">Rhododendron simsii</name>
    <name type="common">Sims's rhododendron</name>
    <dbReference type="NCBI Taxonomy" id="118357"/>
    <lineage>
        <taxon>Eukaryota</taxon>
        <taxon>Viridiplantae</taxon>
        <taxon>Streptophyta</taxon>
        <taxon>Embryophyta</taxon>
        <taxon>Tracheophyta</taxon>
        <taxon>Spermatophyta</taxon>
        <taxon>Magnoliopsida</taxon>
        <taxon>eudicotyledons</taxon>
        <taxon>Gunneridae</taxon>
        <taxon>Pentapetalae</taxon>
        <taxon>asterids</taxon>
        <taxon>Ericales</taxon>
        <taxon>Ericaceae</taxon>
        <taxon>Ericoideae</taxon>
        <taxon>Rhodoreae</taxon>
        <taxon>Rhododendron</taxon>
    </lineage>
</organism>
<evidence type="ECO:0000313" key="1">
    <source>
        <dbReference type="EMBL" id="KAF7146018.1"/>
    </source>
</evidence>
<protein>
    <submittedName>
        <fullName evidence="1">Uncharacterized protein</fullName>
    </submittedName>
</protein>